<keyword evidence="5" id="KW-0732">Signal</keyword>
<comment type="subunit">
    <text evidence="4">Homotrimer.</text>
</comment>
<dbReference type="InterPro" id="IPR010044">
    <property type="entry name" value="MTAP"/>
</dbReference>
<feature type="site" description="Important for substrate specificity" evidence="4">
    <location>
        <position position="263"/>
    </location>
</feature>
<dbReference type="GO" id="GO:0017061">
    <property type="term" value="F:S-methyl-5-thioadenosine phosphorylase activity"/>
    <property type="evidence" value="ECO:0007669"/>
    <property type="project" value="InterPro"/>
</dbReference>
<feature type="binding site" evidence="4">
    <location>
        <position position="227"/>
    </location>
    <ligand>
        <name>phosphate</name>
        <dbReference type="ChEBI" id="CHEBI:43474"/>
    </ligand>
</feature>
<organism evidence="7">
    <name type="scientific">Aceria tosichella</name>
    <name type="common">wheat curl mite</name>
    <dbReference type="NCBI Taxonomy" id="561515"/>
    <lineage>
        <taxon>Eukaryota</taxon>
        <taxon>Metazoa</taxon>
        <taxon>Ecdysozoa</taxon>
        <taxon>Arthropoda</taxon>
        <taxon>Chelicerata</taxon>
        <taxon>Arachnida</taxon>
        <taxon>Acari</taxon>
        <taxon>Acariformes</taxon>
        <taxon>Trombidiformes</taxon>
        <taxon>Prostigmata</taxon>
        <taxon>Eupodina</taxon>
        <taxon>Eriophyoidea</taxon>
        <taxon>Eriophyidae</taxon>
        <taxon>Eriophyinae</taxon>
        <taxon>Aceriini</taxon>
        <taxon>Aceria</taxon>
    </lineage>
</organism>
<feature type="domain" description="Nucleoside phosphorylase" evidence="6">
    <location>
        <begin position="45"/>
        <end position="281"/>
    </location>
</feature>
<keyword evidence="3 4" id="KW-0660">Purine salvage</keyword>
<dbReference type="GO" id="GO:0006166">
    <property type="term" value="P:purine ribonucleoside salvage"/>
    <property type="evidence" value="ECO:0007669"/>
    <property type="project" value="UniProtKB-UniRule"/>
</dbReference>
<dbReference type="EMBL" id="GGYP01003921">
    <property type="protein sequence ID" value="MDE48692.1"/>
    <property type="molecule type" value="Transcribed_RNA"/>
</dbReference>
<evidence type="ECO:0000256" key="3">
    <source>
        <dbReference type="ARBA" id="ARBA00022726"/>
    </source>
</evidence>
<dbReference type="Pfam" id="PF01048">
    <property type="entry name" value="PNP_UDP_1"/>
    <property type="match status" value="1"/>
</dbReference>
<dbReference type="GO" id="GO:0005634">
    <property type="term" value="C:nucleus"/>
    <property type="evidence" value="ECO:0007669"/>
    <property type="project" value="UniProtKB-SubCell"/>
</dbReference>
<comment type="similarity">
    <text evidence="4">Belongs to the PNP/MTAP phosphorylase family. MTAP subfamily.</text>
</comment>
<dbReference type="HAMAP" id="MF_01963">
    <property type="entry name" value="MTAP"/>
    <property type="match status" value="1"/>
</dbReference>
<feature type="site" description="Important for substrate specificity" evidence="4">
    <location>
        <position position="208"/>
    </location>
</feature>
<sequence>MTLLCIDLLFCFFSSKSNRQTSEPVFIVIRIFRSTGSTRMAKIIVGIIGGTGLDQDSSLLTDKRLVDLKETPYGRASDTQAIAGQIEGVDVFIISRHGKNHDVSPSHVNYRANLWTLVKQLNCTHVLVTSACGSLKEHIEPGHIGILDQYIDRTTSFRDRSFYKVCHVEQRNPINASMQQFILEACEEADLTCHEGLTCVTIEGPRFSTLAESRLHRSWGCDVVNMTSVPEVQLATELATMYACILLVTDYDCWRDDGECVSSSGVLERMKDLGAKARKIIPGVIRRMAAFDWSKQMKENEKSLKDSIMVE</sequence>
<keyword evidence="2 4" id="KW-0808">Transferase</keyword>
<comment type="miscellaneous">
    <text evidence="4">Although this enzyme belongs to the family of MTA phosphorylases based on sequence homology, it lacks several conserved amino acids in the substrate binding pocket that confer specificity towards MTA.</text>
</comment>
<dbReference type="Gene3D" id="3.40.50.1580">
    <property type="entry name" value="Nucleoside phosphorylase domain"/>
    <property type="match status" value="1"/>
</dbReference>
<keyword evidence="4" id="KW-0539">Nucleus</keyword>
<evidence type="ECO:0000313" key="7">
    <source>
        <dbReference type="EMBL" id="MDE48692.1"/>
    </source>
</evidence>
<feature type="signal peptide" evidence="5">
    <location>
        <begin position="1"/>
        <end position="19"/>
    </location>
</feature>
<proteinExistence type="inferred from homology"/>
<dbReference type="GO" id="GO:0005829">
    <property type="term" value="C:cytosol"/>
    <property type="evidence" value="ECO:0007669"/>
    <property type="project" value="TreeGrafter"/>
</dbReference>
<feature type="binding site" evidence="4">
    <location>
        <begin position="250"/>
        <end position="252"/>
    </location>
    <ligand>
        <name>substrate</name>
    </ligand>
</feature>
<protein>
    <recommendedName>
        <fullName evidence="4">Purine nucleoside phosphorylase</fullName>
        <shortName evidence="4">PNP</shortName>
        <ecNumber evidence="4">2.4.2.1</ecNumber>
    </recommendedName>
</protein>
<dbReference type="GO" id="GO:0019509">
    <property type="term" value="P:L-methionine salvage from methylthioadenosine"/>
    <property type="evidence" value="ECO:0007669"/>
    <property type="project" value="TreeGrafter"/>
</dbReference>
<evidence type="ECO:0000256" key="2">
    <source>
        <dbReference type="ARBA" id="ARBA00022679"/>
    </source>
</evidence>
<comment type="subcellular location">
    <subcellularLocation>
        <location evidence="4">Cytoplasm</location>
    </subcellularLocation>
    <subcellularLocation>
        <location evidence="4">Nucleus</location>
    </subcellularLocation>
</comment>
<feature type="binding site" evidence="4">
    <location>
        <position position="51"/>
    </location>
    <ligand>
        <name>phosphate</name>
        <dbReference type="ChEBI" id="CHEBI:43474"/>
    </ligand>
</feature>
<feature type="chain" id="PRO_5026036243" description="Purine nucleoside phosphorylase" evidence="5">
    <location>
        <begin position="20"/>
        <end position="311"/>
    </location>
</feature>
<comment type="function">
    <text evidence="4">Purine nucleoside phosphorylase involved in purine salvage.</text>
</comment>
<name>A0A6G1SFE6_9ACAR</name>
<dbReference type="SUPFAM" id="SSF53167">
    <property type="entry name" value="Purine and uridine phosphorylases"/>
    <property type="match status" value="1"/>
</dbReference>
<evidence type="ECO:0000256" key="4">
    <source>
        <dbReference type="HAMAP-Rule" id="MF_03155"/>
    </source>
</evidence>
<evidence type="ECO:0000259" key="6">
    <source>
        <dbReference type="Pfam" id="PF01048"/>
    </source>
</evidence>
<feature type="binding site" evidence="4">
    <location>
        <position position="226"/>
    </location>
    <ligand>
        <name>substrate</name>
    </ligand>
</feature>
<feature type="binding site" evidence="4">
    <location>
        <begin position="96"/>
        <end position="97"/>
    </location>
    <ligand>
        <name>phosphate</name>
        <dbReference type="ChEBI" id="CHEBI:43474"/>
    </ligand>
</feature>
<comment type="catalytic activity">
    <reaction evidence="4">
        <text>a purine D-ribonucleoside + phosphate = a purine nucleobase + alpha-D-ribose 1-phosphate</text>
        <dbReference type="Rhea" id="RHEA:19805"/>
        <dbReference type="ChEBI" id="CHEBI:26386"/>
        <dbReference type="ChEBI" id="CHEBI:43474"/>
        <dbReference type="ChEBI" id="CHEBI:57720"/>
        <dbReference type="ChEBI" id="CHEBI:142355"/>
        <dbReference type="EC" id="2.4.2.1"/>
    </reaction>
</comment>
<evidence type="ECO:0000256" key="5">
    <source>
        <dbReference type="SAM" id="SignalP"/>
    </source>
</evidence>
<dbReference type="InterPro" id="IPR000845">
    <property type="entry name" value="Nucleoside_phosphorylase_d"/>
</dbReference>
<dbReference type="EC" id="2.4.2.1" evidence="4"/>
<keyword evidence="4" id="KW-0963">Cytoplasm</keyword>
<keyword evidence="1 4" id="KW-0328">Glycosyltransferase</keyword>
<reference evidence="7" key="1">
    <citation type="submission" date="2018-10" db="EMBL/GenBank/DDBJ databases">
        <title>Transcriptome assembly of Aceria tosichella (Wheat curl mite) Type 2.</title>
        <authorList>
            <person name="Scully E.D."/>
            <person name="Geib S.M."/>
            <person name="Palmer N.A."/>
            <person name="Gupta A.K."/>
            <person name="Sarath G."/>
            <person name="Tatineni S."/>
        </authorList>
    </citation>
    <scope>NUCLEOTIDE SEQUENCE</scope>
    <source>
        <strain evidence="7">LincolnNE</strain>
    </source>
</reference>
<dbReference type="AlphaFoldDB" id="A0A6G1SFE6"/>
<feature type="binding site" evidence="4">
    <location>
        <begin position="130"/>
        <end position="131"/>
    </location>
    <ligand>
        <name>phosphate</name>
        <dbReference type="ChEBI" id="CHEBI:43474"/>
    </ligand>
</feature>
<dbReference type="InterPro" id="IPR035994">
    <property type="entry name" value="Nucleoside_phosphorylase_sf"/>
</dbReference>
<evidence type="ECO:0000256" key="1">
    <source>
        <dbReference type="ARBA" id="ARBA00022676"/>
    </source>
</evidence>
<accession>A0A6G1SFE6</accession>
<dbReference type="CDD" id="cd09010">
    <property type="entry name" value="MTAP_SsMTAPII_like_MTIP"/>
    <property type="match status" value="1"/>
</dbReference>
<dbReference type="PANTHER" id="PTHR42679:SF2">
    <property type="entry name" value="S-METHYL-5'-THIOADENOSINE PHOSPHORYLASE"/>
    <property type="match status" value="1"/>
</dbReference>
<gene>
    <name evidence="7" type="primary">Mtap</name>
    <name evidence="7" type="ORF">g.18801</name>
</gene>
<dbReference type="UniPathway" id="UPA00606"/>
<comment type="pathway">
    <text evidence="4">Purine metabolism; purine nucleoside salvage.</text>
</comment>
<dbReference type="PANTHER" id="PTHR42679">
    <property type="entry name" value="S-METHYL-5'-THIOADENOSINE PHOSPHORYLASE"/>
    <property type="match status" value="1"/>
</dbReference>